<dbReference type="Proteomes" id="UP000747542">
    <property type="component" value="Unassembled WGS sequence"/>
</dbReference>
<dbReference type="EMBL" id="JAHLQT010014835">
    <property type="protein sequence ID" value="KAG7170201.1"/>
    <property type="molecule type" value="Genomic_DNA"/>
</dbReference>
<evidence type="ECO:0000313" key="8">
    <source>
        <dbReference type="Proteomes" id="UP000747542"/>
    </source>
</evidence>
<evidence type="ECO:0000256" key="4">
    <source>
        <dbReference type="ARBA" id="ARBA00022989"/>
    </source>
</evidence>
<feature type="transmembrane region" description="Helical" evidence="6">
    <location>
        <begin position="104"/>
        <end position="123"/>
    </location>
</feature>
<dbReference type="AlphaFoldDB" id="A0A8J5KC38"/>
<dbReference type="GO" id="GO:0000139">
    <property type="term" value="C:Golgi membrane"/>
    <property type="evidence" value="ECO:0007669"/>
    <property type="project" value="TreeGrafter"/>
</dbReference>
<evidence type="ECO:0000256" key="6">
    <source>
        <dbReference type="SAM" id="Phobius"/>
    </source>
</evidence>
<dbReference type="PANTHER" id="PTHR10743:SF0">
    <property type="entry name" value="PROTEIN RER1"/>
    <property type="match status" value="1"/>
</dbReference>
<keyword evidence="3 6" id="KW-0812">Transmembrane</keyword>
<sequence length="208" mass="24471">MLKLTSSRAIFRHLSVTQVTIITTVGLYHTPSWFIKVHSKMMQDVLEANDSLSQPGLIQRFSTSICRLYQHYLDKWTPHTASRWVFTLVMIVGFMLRIMLRQGWYIVCYALGIYHLNLFLAFLTPKIDPAFSQDDDDGPSLPTKVNEEFRPFMRRLPEFKFWYSVTKSTLVAFFCTFFQHMIKYKYLPFSLGKPRYQAHQENVKPAAH</sequence>
<name>A0A8J5KC38_HOMAM</name>
<dbReference type="GO" id="GO:0005783">
    <property type="term" value="C:endoplasmic reticulum"/>
    <property type="evidence" value="ECO:0007669"/>
    <property type="project" value="GOC"/>
</dbReference>
<proteinExistence type="inferred from homology"/>
<dbReference type="GO" id="GO:0006621">
    <property type="term" value="P:protein retention in ER lumen"/>
    <property type="evidence" value="ECO:0007669"/>
    <property type="project" value="TreeGrafter"/>
</dbReference>
<keyword evidence="4 6" id="KW-1133">Transmembrane helix</keyword>
<keyword evidence="8" id="KW-1185">Reference proteome</keyword>
<dbReference type="InterPro" id="IPR004932">
    <property type="entry name" value="Rer1"/>
</dbReference>
<evidence type="ECO:0000313" key="7">
    <source>
        <dbReference type="EMBL" id="KAG7170201.1"/>
    </source>
</evidence>
<dbReference type="GO" id="GO:0006890">
    <property type="term" value="P:retrograde vesicle-mediated transport, Golgi to endoplasmic reticulum"/>
    <property type="evidence" value="ECO:0007669"/>
    <property type="project" value="TreeGrafter"/>
</dbReference>
<feature type="transmembrane region" description="Helical" evidence="6">
    <location>
        <begin position="161"/>
        <end position="182"/>
    </location>
</feature>
<protein>
    <submittedName>
        <fullName evidence="7">RER1-like</fullName>
    </submittedName>
</protein>
<evidence type="ECO:0000256" key="5">
    <source>
        <dbReference type="ARBA" id="ARBA00023136"/>
    </source>
</evidence>
<comment type="caution">
    <text evidence="7">The sequence shown here is derived from an EMBL/GenBank/DDBJ whole genome shotgun (WGS) entry which is preliminary data.</text>
</comment>
<keyword evidence="5 6" id="KW-0472">Membrane</keyword>
<comment type="subcellular location">
    <subcellularLocation>
        <location evidence="1">Membrane</location>
        <topology evidence="1">Multi-pass membrane protein</topology>
    </subcellularLocation>
</comment>
<reference evidence="7" key="1">
    <citation type="journal article" date="2021" name="Sci. Adv.">
        <title>The American lobster genome reveals insights on longevity, neural, and immune adaptations.</title>
        <authorList>
            <person name="Polinski J.M."/>
            <person name="Zimin A.V."/>
            <person name="Clark K.F."/>
            <person name="Kohn A.B."/>
            <person name="Sadowski N."/>
            <person name="Timp W."/>
            <person name="Ptitsyn A."/>
            <person name="Khanna P."/>
            <person name="Romanova D.Y."/>
            <person name="Williams P."/>
            <person name="Greenwood S.J."/>
            <person name="Moroz L.L."/>
            <person name="Walt D.R."/>
            <person name="Bodnar A.G."/>
        </authorList>
    </citation>
    <scope>NUCLEOTIDE SEQUENCE</scope>
    <source>
        <strain evidence="7">GMGI-L3</strain>
    </source>
</reference>
<gene>
    <name evidence="7" type="primary">RER1-L</name>
    <name evidence="7" type="ORF">Hamer_G022951</name>
</gene>
<feature type="transmembrane region" description="Helical" evidence="6">
    <location>
        <begin position="81"/>
        <end position="98"/>
    </location>
</feature>
<evidence type="ECO:0000256" key="1">
    <source>
        <dbReference type="ARBA" id="ARBA00004141"/>
    </source>
</evidence>
<evidence type="ECO:0000256" key="2">
    <source>
        <dbReference type="ARBA" id="ARBA00006070"/>
    </source>
</evidence>
<accession>A0A8J5KC38</accession>
<evidence type="ECO:0000256" key="3">
    <source>
        <dbReference type="ARBA" id="ARBA00022692"/>
    </source>
</evidence>
<dbReference type="Pfam" id="PF03248">
    <property type="entry name" value="Rer1"/>
    <property type="match status" value="1"/>
</dbReference>
<organism evidence="7 8">
    <name type="scientific">Homarus americanus</name>
    <name type="common">American lobster</name>
    <dbReference type="NCBI Taxonomy" id="6706"/>
    <lineage>
        <taxon>Eukaryota</taxon>
        <taxon>Metazoa</taxon>
        <taxon>Ecdysozoa</taxon>
        <taxon>Arthropoda</taxon>
        <taxon>Crustacea</taxon>
        <taxon>Multicrustacea</taxon>
        <taxon>Malacostraca</taxon>
        <taxon>Eumalacostraca</taxon>
        <taxon>Eucarida</taxon>
        <taxon>Decapoda</taxon>
        <taxon>Pleocyemata</taxon>
        <taxon>Astacidea</taxon>
        <taxon>Nephropoidea</taxon>
        <taxon>Nephropidae</taxon>
        <taxon>Homarus</taxon>
    </lineage>
</organism>
<dbReference type="PANTHER" id="PTHR10743">
    <property type="entry name" value="PROTEIN RER1"/>
    <property type="match status" value="1"/>
</dbReference>
<comment type="similarity">
    <text evidence="2">Belongs to the RER1 family.</text>
</comment>